<comment type="caution">
    <text evidence="1">The sequence shown here is derived from an EMBL/GenBank/DDBJ whole genome shotgun (WGS) entry which is preliminary data.</text>
</comment>
<name>A0A9P7A393_9AGAM</name>
<dbReference type="AlphaFoldDB" id="A0A9P7A393"/>
<protein>
    <submittedName>
        <fullName evidence="1">Uncharacterized protein</fullName>
    </submittedName>
</protein>
<proteinExistence type="predicted"/>
<dbReference type="EMBL" id="JABBWD010000005">
    <property type="protein sequence ID" value="KAG1781567.1"/>
    <property type="molecule type" value="Genomic_DNA"/>
</dbReference>
<evidence type="ECO:0000313" key="1">
    <source>
        <dbReference type="EMBL" id="KAG1781567.1"/>
    </source>
</evidence>
<evidence type="ECO:0000313" key="2">
    <source>
        <dbReference type="Proteomes" id="UP000714275"/>
    </source>
</evidence>
<sequence length="254" mass="29280">MSQKGKRLWFPHHRKRVCGHGFHCFALKGHTCINPQKHKPSTACRSSFVDLDACVTIKGYDITGSKYRNNAIFEEHGQGTLSYDRKLWQRYPLETAASDLQHNRAADTLRLNVKYLNLKIHHIFNQPEIGISNIMKIILHFERKPHRFVDKGTWAILKKLAHLHLEDTWALAPVLDPQYRMVPGALVKANGLLTSSERAAERLARFVHRWRCKGDGKGGTHKRDFPVLMDEAADRWLVDESSVHRNLPAQARLW</sequence>
<gene>
    <name evidence="1" type="ORF">EV702DRAFT_1265914</name>
</gene>
<reference evidence="1" key="1">
    <citation type="journal article" date="2020" name="New Phytol.">
        <title>Comparative genomics reveals dynamic genome evolution in host specialist ectomycorrhizal fungi.</title>
        <authorList>
            <person name="Lofgren L.A."/>
            <person name="Nguyen N.H."/>
            <person name="Vilgalys R."/>
            <person name="Ruytinx J."/>
            <person name="Liao H.L."/>
            <person name="Branco S."/>
            <person name="Kuo A."/>
            <person name="LaButti K."/>
            <person name="Lipzen A."/>
            <person name="Andreopoulos W."/>
            <person name="Pangilinan J."/>
            <person name="Riley R."/>
            <person name="Hundley H."/>
            <person name="Na H."/>
            <person name="Barry K."/>
            <person name="Grigoriev I.V."/>
            <person name="Stajich J.E."/>
            <person name="Kennedy P.G."/>
        </authorList>
    </citation>
    <scope>NUCLEOTIDE SEQUENCE</scope>
    <source>
        <strain evidence="1">DOB743</strain>
    </source>
</reference>
<keyword evidence="2" id="KW-1185">Reference proteome</keyword>
<dbReference type="Proteomes" id="UP000714275">
    <property type="component" value="Unassembled WGS sequence"/>
</dbReference>
<accession>A0A9P7A393</accession>
<organism evidence="1 2">
    <name type="scientific">Suillus placidus</name>
    <dbReference type="NCBI Taxonomy" id="48579"/>
    <lineage>
        <taxon>Eukaryota</taxon>
        <taxon>Fungi</taxon>
        <taxon>Dikarya</taxon>
        <taxon>Basidiomycota</taxon>
        <taxon>Agaricomycotina</taxon>
        <taxon>Agaricomycetes</taxon>
        <taxon>Agaricomycetidae</taxon>
        <taxon>Boletales</taxon>
        <taxon>Suillineae</taxon>
        <taxon>Suillaceae</taxon>
        <taxon>Suillus</taxon>
    </lineage>
</organism>